<name>A0AA87NSZ0_TREMD</name>
<dbReference type="InterPro" id="IPR038573">
    <property type="entry name" value="BrnT_sf"/>
</dbReference>
<dbReference type="Gene3D" id="3.10.450.530">
    <property type="entry name" value="Ribonuclease toxin, BrnT, of type II toxin-antitoxin system"/>
    <property type="match status" value="1"/>
</dbReference>
<evidence type="ECO:0000313" key="1">
    <source>
        <dbReference type="EMBL" id="EPF28670.1"/>
    </source>
</evidence>
<organism evidence="1 2">
    <name type="scientific">Treponema medium ATCC 700293</name>
    <dbReference type="NCBI Taxonomy" id="1125700"/>
    <lineage>
        <taxon>Bacteria</taxon>
        <taxon>Pseudomonadati</taxon>
        <taxon>Spirochaetota</taxon>
        <taxon>Spirochaetia</taxon>
        <taxon>Spirochaetales</taxon>
        <taxon>Treponemataceae</taxon>
        <taxon>Treponema</taxon>
    </lineage>
</organism>
<comment type="caution">
    <text evidence="1">The sequence shown here is derived from an EMBL/GenBank/DDBJ whole genome shotgun (WGS) entry which is preliminary data.</text>
</comment>
<reference evidence="1 2" key="1">
    <citation type="submission" date="2013-04" db="EMBL/GenBank/DDBJ databases">
        <title>The Genome Sequence of Treponema medium ATCC 700293.</title>
        <authorList>
            <consortium name="The Broad Institute Genomics Platform"/>
            <person name="Earl A."/>
            <person name="Ward D."/>
            <person name="Feldgarden M."/>
            <person name="Gevers D."/>
            <person name="Leonetti C."/>
            <person name="Blanton J.M."/>
            <person name="Dewhirst F.E."/>
            <person name="Izard J."/>
            <person name="Walker B."/>
            <person name="Young S."/>
            <person name="Zeng Q."/>
            <person name="Gargeya S."/>
            <person name="Fitzgerald M."/>
            <person name="Haas B."/>
            <person name="Abouelleil A."/>
            <person name="Allen A.W."/>
            <person name="Alvarado L."/>
            <person name="Arachchi H.M."/>
            <person name="Berlin A.M."/>
            <person name="Chapman S.B."/>
            <person name="Gainer-Dewar J."/>
            <person name="Goldberg J."/>
            <person name="Griggs A."/>
            <person name="Gujja S."/>
            <person name="Hansen M."/>
            <person name="Howarth C."/>
            <person name="Imamovic A."/>
            <person name="Ireland A."/>
            <person name="Larimer J."/>
            <person name="McCowan C."/>
            <person name="Murphy C."/>
            <person name="Pearson M."/>
            <person name="Poon T.W."/>
            <person name="Priest M."/>
            <person name="Roberts A."/>
            <person name="Saif S."/>
            <person name="Shea T."/>
            <person name="Sisk P."/>
            <person name="Sykes S."/>
            <person name="Wortman J."/>
            <person name="Nusbaum C."/>
            <person name="Birren B."/>
        </authorList>
    </citation>
    <scope>NUCLEOTIDE SEQUENCE [LARGE SCALE GENOMIC DNA]</scope>
    <source>
        <strain evidence="1 2">ATCC 700293</strain>
    </source>
</reference>
<evidence type="ECO:0000313" key="2">
    <source>
        <dbReference type="Proteomes" id="UP000014634"/>
    </source>
</evidence>
<dbReference type="Pfam" id="PF04365">
    <property type="entry name" value="BrnT_toxin"/>
    <property type="match status" value="1"/>
</dbReference>
<evidence type="ECO:0008006" key="3">
    <source>
        <dbReference type="Google" id="ProtNLM"/>
    </source>
</evidence>
<dbReference type="RefSeq" id="WP_016523312.1">
    <property type="nucleotide sequence ID" value="NZ_KE332517.1"/>
</dbReference>
<proteinExistence type="predicted"/>
<accession>A0AA87NSZ0</accession>
<dbReference type="InterPro" id="IPR007460">
    <property type="entry name" value="BrnT_toxin"/>
</dbReference>
<dbReference type="EMBL" id="ATFE01000009">
    <property type="protein sequence ID" value="EPF28670.1"/>
    <property type="molecule type" value="Genomic_DNA"/>
</dbReference>
<dbReference type="AlphaFoldDB" id="A0AA87NSZ0"/>
<gene>
    <name evidence="1" type="ORF">HMPREF9195_01368</name>
</gene>
<sequence length="92" mass="10926">MYFEWDEKKNKTNIKKHGISFEEACQIFTDPHLLLIPDPCDSEERWNAIGFVETILFVVYTERNDGTLRIISARKANKEEINGYKNNDFRRN</sequence>
<protein>
    <recommendedName>
        <fullName evidence="3">BrnT family toxin</fullName>
    </recommendedName>
</protein>
<dbReference type="Proteomes" id="UP000014634">
    <property type="component" value="Unassembled WGS sequence"/>
</dbReference>